<dbReference type="AlphaFoldDB" id="A0AAV9F1F8"/>
<evidence type="ECO:0000256" key="21">
    <source>
        <dbReference type="SAM" id="SignalP"/>
    </source>
</evidence>
<comment type="catalytic activity">
    <reaction evidence="18">
        <text>L-seryl-[protein] + ATP = O-phospho-L-seryl-[protein] + ADP + H(+)</text>
        <dbReference type="Rhea" id="RHEA:17989"/>
        <dbReference type="Rhea" id="RHEA-COMP:9863"/>
        <dbReference type="Rhea" id="RHEA-COMP:11604"/>
        <dbReference type="ChEBI" id="CHEBI:15378"/>
        <dbReference type="ChEBI" id="CHEBI:29999"/>
        <dbReference type="ChEBI" id="CHEBI:30616"/>
        <dbReference type="ChEBI" id="CHEBI:83421"/>
        <dbReference type="ChEBI" id="CHEBI:456216"/>
        <dbReference type="EC" id="2.7.11.1"/>
    </reaction>
</comment>
<dbReference type="Pfam" id="PF08263">
    <property type="entry name" value="LRRNT_2"/>
    <property type="match status" value="1"/>
</dbReference>
<feature type="signal peptide" evidence="21">
    <location>
        <begin position="1"/>
        <end position="22"/>
    </location>
</feature>
<comment type="subcellular location">
    <subcellularLocation>
        <location evidence="1">Membrane</location>
        <topology evidence="1">Single-pass membrane protein</topology>
    </subcellularLocation>
</comment>
<feature type="transmembrane region" description="Helical" evidence="20">
    <location>
        <begin position="314"/>
        <end position="338"/>
    </location>
</feature>
<dbReference type="GO" id="GO:0004674">
    <property type="term" value="F:protein serine/threonine kinase activity"/>
    <property type="evidence" value="ECO:0007669"/>
    <property type="project" value="UniProtKB-KW"/>
</dbReference>
<dbReference type="InterPro" id="IPR013210">
    <property type="entry name" value="LRR_N_plant-typ"/>
</dbReference>
<keyword evidence="12 23" id="KW-0418">Kinase</keyword>
<dbReference type="FunFam" id="3.80.10.10:FF:000722">
    <property type="entry name" value="Leucine-rich repeat receptor-like protein kinase"/>
    <property type="match status" value="1"/>
</dbReference>
<keyword evidence="11" id="KW-0547">Nucleotide-binding</keyword>
<keyword evidence="13" id="KW-0067">ATP-binding</keyword>
<evidence type="ECO:0000256" key="17">
    <source>
        <dbReference type="ARBA" id="ARBA00047899"/>
    </source>
</evidence>
<evidence type="ECO:0000256" key="19">
    <source>
        <dbReference type="SAM" id="MobiDB-lite"/>
    </source>
</evidence>
<dbReference type="Pfam" id="PF00069">
    <property type="entry name" value="Pkinase"/>
    <property type="match status" value="1"/>
</dbReference>
<evidence type="ECO:0000313" key="24">
    <source>
        <dbReference type="Proteomes" id="UP001180020"/>
    </source>
</evidence>
<keyword evidence="24" id="KW-1185">Reference proteome</keyword>
<dbReference type="InterPro" id="IPR046959">
    <property type="entry name" value="PRK1-6/SRF4-like"/>
</dbReference>
<evidence type="ECO:0000256" key="15">
    <source>
        <dbReference type="ARBA" id="ARBA00023136"/>
    </source>
</evidence>
<evidence type="ECO:0000256" key="12">
    <source>
        <dbReference type="ARBA" id="ARBA00022777"/>
    </source>
</evidence>
<keyword evidence="16" id="KW-0325">Glycoprotein</keyword>
<organism evidence="23 24">
    <name type="scientific">Acorus calamus</name>
    <name type="common">Sweet flag</name>
    <dbReference type="NCBI Taxonomy" id="4465"/>
    <lineage>
        <taxon>Eukaryota</taxon>
        <taxon>Viridiplantae</taxon>
        <taxon>Streptophyta</taxon>
        <taxon>Embryophyta</taxon>
        <taxon>Tracheophyta</taxon>
        <taxon>Spermatophyta</taxon>
        <taxon>Magnoliopsida</taxon>
        <taxon>Liliopsida</taxon>
        <taxon>Acoraceae</taxon>
        <taxon>Acorus</taxon>
    </lineage>
</organism>
<dbReference type="GO" id="GO:0016020">
    <property type="term" value="C:membrane"/>
    <property type="evidence" value="ECO:0007669"/>
    <property type="project" value="UniProtKB-SubCell"/>
</dbReference>
<dbReference type="InterPro" id="IPR001611">
    <property type="entry name" value="Leu-rich_rpt"/>
</dbReference>
<keyword evidence="15 20" id="KW-0472">Membrane</keyword>
<feature type="compositionally biased region" description="Low complexity" evidence="19">
    <location>
        <begin position="286"/>
        <end position="302"/>
    </location>
</feature>
<dbReference type="InterPro" id="IPR000719">
    <property type="entry name" value="Prot_kinase_dom"/>
</dbReference>
<dbReference type="PANTHER" id="PTHR48007">
    <property type="entry name" value="LEUCINE-RICH REPEAT RECEPTOR-LIKE PROTEIN KINASE PXC1"/>
    <property type="match status" value="1"/>
</dbReference>
<evidence type="ECO:0000256" key="6">
    <source>
        <dbReference type="ARBA" id="ARBA00022614"/>
    </source>
</evidence>
<keyword evidence="6" id="KW-0433">Leucine-rich repeat</keyword>
<name>A0AAV9F1F8_ACOCL</name>
<keyword evidence="23" id="KW-0675">Receptor</keyword>
<sequence>MIMKNNHFIIFSIFIVSFTVSAALTSDGLSLLAFKSAVSDPLSALSDWDSSSADPCHWSGVSCSNFSASLRVVSLSLSSKNLSGYLPSEIAGLSFLRRLNLHDNLISGSLPPDLFRSDASLRSVFLHGNNISGGLPPTLCDAPRLQNLDLSRNSLSGALDGEVLRQCRQIQRLVLDGNRLSGKIPSGIWSALTDLVQLDLSSNNLDGPIPPDLSDLNSLAGTLNLSHNRLSGKIPPELGRLPVAVSLDFRSNNLSGEIPQSGSLSNQGPTSFLNNPTLCGFPLQNPCPSSSKSNPNNPSTNPEARSDGGLRPGLIVLISVADAAGVAAIGLIVVYVYWKRKDQHNSCSCTRKSKLGGGGDRTITLCCCRNGFPAATTTDDDASDGGGGEGDLVAIDKGFKFELDELLRASAYVLGKGRMGIVYKVVVGSTGLPVAVRRLGEGGGGGGERYKEFAAEVEAMGRLRHPNVVRLRAYYWAQDEKLIISDFVNNGNLASALKGRAGQSLTWSIRLKIAKGTARGLAYIHDHSPKKYVHGDIKPSNILLDSDFNPLISDFGLLRLLHITTPTHPTTPTPTTDSFGLPVKPFPTNPTTHYRAPEARPVGARPTQKSDVYSFGVVLLELLTGRAPEAVASPSTPSTSSSTTGEQAEIVRWVRKCFDEEGPLSEVVDPGLLGEVRVKKEVVAAFHVAMACVEVDPEARPRMKAVCDGLERIGG</sequence>
<dbReference type="SUPFAM" id="SSF52058">
    <property type="entry name" value="L domain-like"/>
    <property type="match status" value="1"/>
</dbReference>
<dbReference type="Gene3D" id="1.10.510.10">
    <property type="entry name" value="Transferase(Phosphotransferase) domain 1"/>
    <property type="match status" value="1"/>
</dbReference>
<accession>A0AAV9F1F8</accession>
<dbReference type="SUPFAM" id="SSF56112">
    <property type="entry name" value="Protein kinase-like (PK-like)"/>
    <property type="match status" value="1"/>
</dbReference>
<evidence type="ECO:0000256" key="7">
    <source>
        <dbReference type="ARBA" id="ARBA00022679"/>
    </source>
</evidence>
<proteinExistence type="inferred from homology"/>
<gene>
    <name evidence="23" type="ORF">QJS10_CPB04g01811</name>
</gene>
<dbReference type="Pfam" id="PF00560">
    <property type="entry name" value="LRR_1"/>
    <property type="match status" value="5"/>
</dbReference>
<evidence type="ECO:0000313" key="23">
    <source>
        <dbReference type="EMBL" id="KAK1319525.1"/>
    </source>
</evidence>
<dbReference type="EC" id="2.7.11.1" evidence="3"/>
<feature type="region of interest" description="Disordered" evidence="19">
    <location>
        <begin position="284"/>
        <end position="306"/>
    </location>
</feature>
<feature type="domain" description="Protein kinase" evidence="22">
    <location>
        <begin position="408"/>
        <end position="713"/>
    </location>
</feature>
<dbReference type="PROSITE" id="PS00108">
    <property type="entry name" value="PROTEIN_KINASE_ST"/>
    <property type="match status" value="1"/>
</dbReference>
<dbReference type="PANTHER" id="PTHR48007:SF36">
    <property type="entry name" value="RECEPTOR PROTEIN KINASE-LIKE PROTEIN ZAR1"/>
    <property type="match status" value="1"/>
</dbReference>
<evidence type="ECO:0000256" key="2">
    <source>
        <dbReference type="ARBA" id="ARBA00008684"/>
    </source>
</evidence>
<dbReference type="Gene3D" id="3.80.10.10">
    <property type="entry name" value="Ribonuclease Inhibitor"/>
    <property type="match status" value="1"/>
</dbReference>
<keyword evidence="10" id="KW-0677">Repeat</keyword>
<protein>
    <recommendedName>
        <fullName evidence="3">non-specific serine/threonine protein kinase</fullName>
        <ecNumber evidence="3">2.7.11.1</ecNumber>
    </recommendedName>
</protein>
<evidence type="ECO:0000256" key="9">
    <source>
        <dbReference type="ARBA" id="ARBA00022729"/>
    </source>
</evidence>
<dbReference type="PRINTS" id="PR00019">
    <property type="entry name" value="LEURICHRPT"/>
</dbReference>
<evidence type="ECO:0000256" key="3">
    <source>
        <dbReference type="ARBA" id="ARBA00012513"/>
    </source>
</evidence>
<evidence type="ECO:0000256" key="4">
    <source>
        <dbReference type="ARBA" id="ARBA00022527"/>
    </source>
</evidence>
<dbReference type="FunFam" id="1.10.510.10:FF:001023">
    <property type="entry name" value="Os07g0541700 protein"/>
    <property type="match status" value="1"/>
</dbReference>
<keyword evidence="8 20" id="KW-0812">Transmembrane</keyword>
<dbReference type="Proteomes" id="UP001180020">
    <property type="component" value="Unassembled WGS sequence"/>
</dbReference>
<evidence type="ECO:0000256" key="16">
    <source>
        <dbReference type="ARBA" id="ARBA00023180"/>
    </source>
</evidence>
<dbReference type="EMBL" id="JAUJYO010000004">
    <property type="protein sequence ID" value="KAK1319525.1"/>
    <property type="molecule type" value="Genomic_DNA"/>
</dbReference>
<evidence type="ECO:0000256" key="8">
    <source>
        <dbReference type="ARBA" id="ARBA00022692"/>
    </source>
</evidence>
<evidence type="ECO:0000256" key="18">
    <source>
        <dbReference type="ARBA" id="ARBA00048679"/>
    </source>
</evidence>
<dbReference type="GO" id="GO:0005524">
    <property type="term" value="F:ATP binding"/>
    <property type="evidence" value="ECO:0007669"/>
    <property type="project" value="UniProtKB-KW"/>
</dbReference>
<keyword evidence="7" id="KW-0808">Transferase</keyword>
<dbReference type="InterPro" id="IPR011009">
    <property type="entry name" value="Kinase-like_dom_sf"/>
</dbReference>
<evidence type="ECO:0000256" key="14">
    <source>
        <dbReference type="ARBA" id="ARBA00022989"/>
    </source>
</evidence>
<reference evidence="23" key="2">
    <citation type="submission" date="2023-06" db="EMBL/GenBank/DDBJ databases">
        <authorList>
            <person name="Ma L."/>
            <person name="Liu K.-W."/>
            <person name="Li Z."/>
            <person name="Hsiao Y.-Y."/>
            <person name="Qi Y."/>
            <person name="Fu T."/>
            <person name="Tang G."/>
            <person name="Zhang D."/>
            <person name="Sun W.-H."/>
            <person name="Liu D.-K."/>
            <person name="Li Y."/>
            <person name="Chen G.-Z."/>
            <person name="Liu X.-D."/>
            <person name="Liao X.-Y."/>
            <person name="Jiang Y.-T."/>
            <person name="Yu X."/>
            <person name="Hao Y."/>
            <person name="Huang J."/>
            <person name="Zhao X.-W."/>
            <person name="Ke S."/>
            <person name="Chen Y.-Y."/>
            <person name="Wu W.-L."/>
            <person name="Hsu J.-L."/>
            <person name="Lin Y.-F."/>
            <person name="Huang M.-D."/>
            <person name="Li C.-Y."/>
            <person name="Huang L."/>
            <person name="Wang Z.-W."/>
            <person name="Zhao X."/>
            <person name="Zhong W.-Y."/>
            <person name="Peng D.-H."/>
            <person name="Ahmad S."/>
            <person name="Lan S."/>
            <person name="Zhang J.-S."/>
            <person name="Tsai W.-C."/>
            <person name="Van De Peer Y."/>
            <person name="Liu Z.-J."/>
        </authorList>
    </citation>
    <scope>NUCLEOTIDE SEQUENCE</scope>
    <source>
        <strain evidence="23">CP</strain>
        <tissue evidence="23">Leaves</tissue>
    </source>
</reference>
<dbReference type="PROSITE" id="PS50011">
    <property type="entry name" value="PROTEIN_KINASE_DOM"/>
    <property type="match status" value="1"/>
</dbReference>
<dbReference type="FunFam" id="3.80.10.10:FF:000275">
    <property type="entry name" value="Leucine-rich repeat receptor-like protein kinase"/>
    <property type="match status" value="1"/>
</dbReference>
<evidence type="ECO:0000256" key="1">
    <source>
        <dbReference type="ARBA" id="ARBA00004167"/>
    </source>
</evidence>
<evidence type="ECO:0000256" key="11">
    <source>
        <dbReference type="ARBA" id="ARBA00022741"/>
    </source>
</evidence>
<comment type="similarity">
    <text evidence="2">Belongs to the protein kinase superfamily. Ser/Thr protein kinase family.</text>
</comment>
<evidence type="ECO:0000259" key="22">
    <source>
        <dbReference type="PROSITE" id="PS50011"/>
    </source>
</evidence>
<evidence type="ECO:0000256" key="13">
    <source>
        <dbReference type="ARBA" id="ARBA00022840"/>
    </source>
</evidence>
<dbReference type="SMART" id="SM00220">
    <property type="entry name" value="S_TKc"/>
    <property type="match status" value="1"/>
</dbReference>
<dbReference type="Gene3D" id="3.30.200.20">
    <property type="entry name" value="Phosphorylase Kinase, domain 1"/>
    <property type="match status" value="1"/>
</dbReference>
<keyword evidence="9 21" id="KW-0732">Signal</keyword>
<comment type="catalytic activity">
    <reaction evidence="17">
        <text>L-threonyl-[protein] + ATP = O-phospho-L-threonyl-[protein] + ADP + H(+)</text>
        <dbReference type="Rhea" id="RHEA:46608"/>
        <dbReference type="Rhea" id="RHEA-COMP:11060"/>
        <dbReference type="Rhea" id="RHEA-COMP:11605"/>
        <dbReference type="ChEBI" id="CHEBI:15378"/>
        <dbReference type="ChEBI" id="CHEBI:30013"/>
        <dbReference type="ChEBI" id="CHEBI:30616"/>
        <dbReference type="ChEBI" id="CHEBI:61977"/>
        <dbReference type="ChEBI" id="CHEBI:456216"/>
        <dbReference type="EC" id="2.7.11.1"/>
    </reaction>
</comment>
<dbReference type="InterPro" id="IPR032675">
    <property type="entry name" value="LRR_dom_sf"/>
</dbReference>
<evidence type="ECO:0000256" key="20">
    <source>
        <dbReference type="SAM" id="Phobius"/>
    </source>
</evidence>
<reference evidence="23" key="1">
    <citation type="journal article" date="2023" name="Nat. Commun.">
        <title>Diploid and tetraploid genomes of Acorus and the evolution of monocots.</title>
        <authorList>
            <person name="Ma L."/>
            <person name="Liu K.W."/>
            <person name="Li Z."/>
            <person name="Hsiao Y.Y."/>
            <person name="Qi Y."/>
            <person name="Fu T."/>
            <person name="Tang G.D."/>
            <person name="Zhang D."/>
            <person name="Sun W.H."/>
            <person name="Liu D.K."/>
            <person name="Li Y."/>
            <person name="Chen G.Z."/>
            <person name="Liu X.D."/>
            <person name="Liao X.Y."/>
            <person name="Jiang Y.T."/>
            <person name="Yu X."/>
            <person name="Hao Y."/>
            <person name="Huang J."/>
            <person name="Zhao X.W."/>
            <person name="Ke S."/>
            <person name="Chen Y.Y."/>
            <person name="Wu W.L."/>
            <person name="Hsu J.L."/>
            <person name="Lin Y.F."/>
            <person name="Huang M.D."/>
            <person name="Li C.Y."/>
            <person name="Huang L."/>
            <person name="Wang Z.W."/>
            <person name="Zhao X."/>
            <person name="Zhong W.Y."/>
            <person name="Peng D.H."/>
            <person name="Ahmad S."/>
            <person name="Lan S."/>
            <person name="Zhang J.S."/>
            <person name="Tsai W.C."/>
            <person name="Van de Peer Y."/>
            <person name="Liu Z.J."/>
        </authorList>
    </citation>
    <scope>NUCLEOTIDE SEQUENCE</scope>
    <source>
        <strain evidence="23">CP</strain>
    </source>
</reference>
<keyword evidence="14 20" id="KW-1133">Transmembrane helix</keyword>
<evidence type="ECO:0000256" key="5">
    <source>
        <dbReference type="ARBA" id="ARBA00022553"/>
    </source>
</evidence>
<dbReference type="InterPro" id="IPR008271">
    <property type="entry name" value="Ser/Thr_kinase_AS"/>
</dbReference>
<evidence type="ECO:0000256" key="10">
    <source>
        <dbReference type="ARBA" id="ARBA00022737"/>
    </source>
</evidence>
<feature type="chain" id="PRO_5043798958" description="non-specific serine/threonine protein kinase" evidence="21">
    <location>
        <begin position="23"/>
        <end position="715"/>
    </location>
</feature>
<keyword evidence="5" id="KW-0597">Phosphoprotein</keyword>
<comment type="caution">
    <text evidence="23">The sequence shown here is derived from an EMBL/GenBank/DDBJ whole genome shotgun (WGS) entry which is preliminary data.</text>
</comment>
<keyword evidence="4" id="KW-0723">Serine/threonine-protein kinase</keyword>